<organism evidence="2 3">
    <name type="scientific">Romanomermis culicivorax</name>
    <name type="common">Nematode worm</name>
    <dbReference type="NCBI Taxonomy" id="13658"/>
    <lineage>
        <taxon>Eukaryota</taxon>
        <taxon>Metazoa</taxon>
        <taxon>Ecdysozoa</taxon>
        <taxon>Nematoda</taxon>
        <taxon>Enoplea</taxon>
        <taxon>Dorylaimia</taxon>
        <taxon>Mermithida</taxon>
        <taxon>Mermithoidea</taxon>
        <taxon>Mermithidae</taxon>
        <taxon>Romanomermis</taxon>
    </lineage>
</organism>
<accession>A0A915LCC0</accession>
<name>A0A915LCC0_ROMCU</name>
<keyword evidence="2" id="KW-1185">Reference proteome</keyword>
<feature type="region of interest" description="Disordered" evidence="1">
    <location>
        <begin position="175"/>
        <end position="247"/>
    </location>
</feature>
<evidence type="ECO:0000313" key="3">
    <source>
        <dbReference type="WBParaSite" id="nRc.2.0.1.t47446-RA"/>
    </source>
</evidence>
<dbReference type="AlphaFoldDB" id="A0A915LCC0"/>
<protein>
    <submittedName>
        <fullName evidence="3">Uncharacterized protein</fullName>
    </submittedName>
</protein>
<reference evidence="3" key="1">
    <citation type="submission" date="2022-11" db="UniProtKB">
        <authorList>
            <consortium name="WormBaseParasite"/>
        </authorList>
    </citation>
    <scope>IDENTIFICATION</scope>
</reference>
<dbReference type="Proteomes" id="UP000887565">
    <property type="component" value="Unplaced"/>
</dbReference>
<sequence>ERWFETVYARPLNVLRDPRYVESGKLRSLLSAHLKPNFRGYVLVAPKAIVIGFDQADDWKCLKDMHGREYYSPDARKMHSTVLAPNILLKGIVANAFALDVERFTLYFPQANDRIAQAGKPDEQVLTYSILDAYYPILMFLEYRRYGFVDSVYDNMQIFPHDFLPPEYIHIVDTSTPVKDPNYVPPSKKRRDSQEDTQKSDDYDSRKYRHGEYVSNERPRKYHRERDYRREHPSDSKDRQKRIKWASALKRDHLRKEELEA</sequence>
<dbReference type="WBParaSite" id="nRc.2.0.1.t47446-RA">
    <property type="protein sequence ID" value="nRc.2.0.1.t47446-RA"/>
    <property type="gene ID" value="nRc.2.0.1.g47446"/>
</dbReference>
<proteinExistence type="predicted"/>
<feature type="compositionally biased region" description="Basic and acidic residues" evidence="1">
    <location>
        <begin position="192"/>
        <end position="238"/>
    </location>
</feature>
<evidence type="ECO:0000313" key="2">
    <source>
        <dbReference type="Proteomes" id="UP000887565"/>
    </source>
</evidence>
<evidence type="ECO:0000256" key="1">
    <source>
        <dbReference type="SAM" id="MobiDB-lite"/>
    </source>
</evidence>